<name>A0A9Q1KN60_9CARY</name>
<protein>
    <submittedName>
        <fullName evidence="3">Uncharacterized protein</fullName>
    </submittedName>
</protein>
<dbReference type="GO" id="GO:0009834">
    <property type="term" value="P:plant-type secondary cell wall biogenesis"/>
    <property type="evidence" value="ECO:0007669"/>
    <property type="project" value="InterPro"/>
</dbReference>
<evidence type="ECO:0000256" key="1">
    <source>
        <dbReference type="SAM" id="MobiDB-lite"/>
    </source>
</evidence>
<comment type="caution">
    <text evidence="3">The sequence shown here is derived from an EMBL/GenBank/DDBJ whole genome shotgun (WGS) entry which is preliminary data.</text>
</comment>
<proteinExistence type="predicted"/>
<dbReference type="PANTHER" id="PTHR35697">
    <property type="entry name" value="OS08G0108300 PROTEIN"/>
    <property type="match status" value="1"/>
</dbReference>
<feature type="transmembrane region" description="Helical" evidence="2">
    <location>
        <begin position="144"/>
        <end position="166"/>
    </location>
</feature>
<evidence type="ECO:0000313" key="3">
    <source>
        <dbReference type="EMBL" id="KAJ8446020.1"/>
    </source>
</evidence>
<organism evidence="3 4">
    <name type="scientific">Carnegiea gigantea</name>
    <dbReference type="NCBI Taxonomy" id="171969"/>
    <lineage>
        <taxon>Eukaryota</taxon>
        <taxon>Viridiplantae</taxon>
        <taxon>Streptophyta</taxon>
        <taxon>Embryophyta</taxon>
        <taxon>Tracheophyta</taxon>
        <taxon>Spermatophyta</taxon>
        <taxon>Magnoliopsida</taxon>
        <taxon>eudicotyledons</taxon>
        <taxon>Gunneridae</taxon>
        <taxon>Pentapetalae</taxon>
        <taxon>Caryophyllales</taxon>
        <taxon>Cactineae</taxon>
        <taxon>Cactaceae</taxon>
        <taxon>Cactoideae</taxon>
        <taxon>Echinocereeae</taxon>
        <taxon>Carnegiea</taxon>
    </lineage>
</organism>
<dbReference type="EMBL" id="JAKOGI010000062">
    <property type="protein sequence ID" value="KAJ8446020.1"/>
    <property type="molecule type" value="Genomic_DNA"/>
</dbReference>
<dbReference type="AlphaFoldDB" id="A0A9Q1KN60"/>
<dbReference type="PRINTS" id="PR01217">
    <property type="entry name" value="PRICHEXTENSN"/>
</dbReference>
<gene>
    <name evidence="3" type="ORF">Cgig2_012364</name>
</gene>
<dbReference type="OrthoDB" id="785473at2759"/>
<evidence type="ECO:0000256" key="2">
    <source>
        <dbReference type="SAM" id="Phobius"/>
    </source>
</evidence>
<keyword evidence="4" id="KW-1185">Reference proteome</keyword>
<keyword evidence="2" id="KW-0472">Membrane</keyword>
<evidence type="ECO:0000313" key="4">
    <source>
        <dbReference type="Proteomes" id="UP001153076"/>
    </source>
</evidence>
<accession>A0A9Q1KN60</accession>
<dbReference type="PANTHER" id="PTHR35697:SF1">
    <property type="entry name" value="PROTEIN TRACHEARY ELEMENT DIFFERENTIATION-RELATED 7"/>
    <property type="match status" value="1"/>
</dbReference>
<dbReference type="Gene3D" id="3.30.200.20">
    <property type="entry name" value="Phosphorylase Kinase, domain 1"/>
    <property type="match status" value="1"/>
</dbReference>
<keyword evidence="2" id="KW-0812">Transmembrane</keyword>
<feature type="region of interest" description="Disordered" evidence="1">
    <location>
        <begin position="23"/>
        <end position="138"/>
    </location>
</feature>
<feature type="compositionally biased region" description="Pro residues" evidence="1">
    <location>
        <begin position="23"/>
        <end position="137"/>
    </location>
</feature>
<dbReference type="InterPro" id="IPR044950">
    <property type="entry name" value="TED6/7"/>
</dbReference>
<keyword evidence="2" id="KW-1133">Transmembrane helix</keyword>
<reference evidence="3" key="1">
    <citation type="submission" date="2022-04" db="EMBL/GenBank/DDBJ databases">
        <title>Carnegiea gigantea Genome sequencing and assembly v2.</title>
        <authorList>
            <person name="Copetti D."/>
            <person name="Sanderson M.J."/>
            <person name="Burquez A."/>
            <person name="Wojciechowski M.F."/>
        </authorList>
    </citation>
    <scope>NUCLEOTIDE SEQUENCE</scope>
    <source>
        <strain evidence="3">SGP5-SGP5p</strain>
        <tissue evidence="3">Aerial part</tissue>
    </source>
</reference>
<sequence>MAQAQNVDFQYFPFPPPQAYPFPPHMPPPFHPIIPPLPNSPPHSTPPPRIPKPPPHPIFPPTPRPKPPMPLNPPPSPVPKPSPHPASPPTPSTKPPPPLPKPTPGPPLPISPPPPHRPILPPPPRHVVPTPPTPSPSPGHHTTIIVVVFVSLGGLFFLAFLAACFIKKRKRKMIQETDDFEIDDRVRVHETFVPGPHGEQAMLVTIEEDIHAYETIRKNEMVDEALHARSPHLPHSLHVPPSTLGTGHHPWDKRFLVYEHKLSGSLDTRRSFIMISLHQTSLPCFKPNSTSQWDLKDYSRPCARKTMFDCEHDGGGKDWTSSGDFQSATKNLSQKLGGSRLGLVFKGILQDSTAIAVKKLENID</sequence>
<dbReference type="Proteomes" id="UP001153076">
    <property type="component" value="Unassembled WGS sequence"/>
</dbReference>